<gene>
    <name evidence="6" type="ORF">HK097_001348</name>
</gene>
<evidence type="ECO:0000256" key="2">
    <source>
        <dbReference type="PROSITE-ProRule" id="PRU00023"/>
    </source>
</evidence>
<proteinExistence type="inferred from homology"/>
<dbReference type="PROSITE" id="PS50088">
    <property type="entry name" value="ANK_REPEAT"/>
    <property type="match status" value="2"/>
</dbReference>
<dbReference type="InterPro" id="IPR003123">
    <property type="entry name" value="VPS9"/>
</dbReference>
<dbReference type="Pfam" id="PF00023">
    <property type="entry name" value="Ank"/>
    <property type="match status" value="1"/>
</dbReference>
<dbReference type="GO" id="GO:0097422">
    <property type="term" value="C:tubular endosome"/>
    <property type="evidence" value="ECO:0007669"/>
    <property type="project" value="TreeGrafter"/>
</dbReference>
<dbReference type="PANTHER" id="PTHR24170">
    <property type="entry name" value="ANKYRIN REPEAT DOMAIN-CONTAINING PROTEIN 27"/>
    <property type="match status" value="1"/>
</dbReference>
<comment type="similarity">
    <text evidence="1">Belongs to the UPF0507 family.</text>
</comment>
<sequence>MMEDVNEIQDETKKLMDTCMEILSRRDWTSVSSTLRRLRVASDELYQIMETFAMENIYDLLYYRISFNFRQEDLAIADAVNGCKNLDAAYMGIPDDLAKTLPTAIKEFRSISTLRTPFEKIKCLMRTIYILNATLVAKTTSSGLRVGKGLMITSDFLIPLLVLVVIRSDLLTLHSNIHFMTNFTFEHDVVSGEYGYSLSTMEAVASYIQMNHESLARISVRNQKFWQAVSDGELEVVKHLADAEDPVREDPEDTPLSPTTNVLGAQDWDGNGPVMLAAKAARLDVLKYLLAEKQLTANVTNYMDQTPLHIARSTDLCNLVLEHGCPLDAVDTQGNTALNLAVQSRNLEIATLLLDRGADPNIQNHLNKSALHYADLLLTTLLLSQDADVNIRDSEGLTPLIHHAHAGRTDIAILIVETGRADVNAADLGQRTCLHLSGFRGYKELVGALIKSGQADLEKTTMRGNTALHAASDAGQAEVVEMLLQAGANAVARNSQGKTPADLAKSPDVSDLLDNYSLFVRRDFKVNERVAAVIRAAVRDDGVSFTVKSGTFPEISTITTVYRTLDDFVFLREQLAVEHPEVFLPELRDLTSTLQSTKALKSPNGSRVMKRVIKRLNIFVRCLLTHPTLSTHELCWEFLVFPDVECITPSFKREVIVARTSSKLQSLLEDIYENYAPLVDNLDEFVDWFRRSEESLVHLERAFKQVGLGARTTAKMKRDMGNHLRNLRYHVARPTSTIFEKRMIVSDLLRRMSDGLMKQSLADTTETAEQFSEIANHLAAAITNLGAALERSEAQAKTAQTEDKVRALSEAYYQYQEAGKAVQQKASLVNWADGAVRAEIEWFEEYMHQETDRALTEYVTRQVSEEFEVLESIEKAVLLYEEGVGKEEDEDGDGGSLEIKEGAVMDPVYRLAETALQDGESPMSAQTMSFRLAESIS</sequence>
<dbReference type="PROSITE" id="PS50297">
    <property type="entry name" value="ANK_REP_REGION"/>
    <property type="match status" value="2"/>
</dbReference>
<evidence type="ECO:0000256" key="3">
    <source>
        <dbReference type="SAM" id="Coils"/>
    </source>
</evidence>
<dbReference type="InterPro" id="IPR001683">
    <property type="entry name" value="PX_dom"/>
</dbReference>
<dbReference type="Gene3D" id="1.25.40.20">
    <property type="entry name" value="Ankyrin repeat-containing domain"/>
    <property type="match status" value="3"/>
</dbReference>
<dbReference type="GO" id="GO:0005769">
    <property type="term" value="C:early endosome"/>
    <property type="evidence" value="ECO:0007669"/>
    <property type="project" value="TreeGrafter"/>
</dbReference>
<dbReference type="InterPro" id="IPR036871">
    <property type="entry name" value="PX_dom_sf"/>
</dbReference>
<dbReference type="SMART" id="SM00248">
    <property type="entry name" value="ANK"/>
    <property type="match status" value="6"/>
</dbReference>
<dbReference type="PROSITE" id="PS51205">
    <property type="entry name" value="VPS9"/>
    <property type="match status" value="1"/>
</dbReference>
<organism evidence="6 7">
    <name type="scientific">Rhizophlyctis rosea</name>
    <dbReference type="NCBI Taxonomy" id="64517"/>
    <lineage>
        <taxon>Eukaryota</taxon>
        <taxon>Fungi</taxon>
        <taxon>Fungi incertae sedis</taxon>
        <taxon>Chytridiomycota</taxon>
        <taxon>Chytridiomycota incertae sedis</taxon>
        <taxon>Chytridiomycetes</taxon>
        <taxon>Rhizophlyctidales</taxon>
        <taxon>Rhizophlyctidaceae</taxon>
        <taxon>Rhizophlyctis</taxon>
    </lineage>
</organism>
<feature type="repeat" description="ANK" evidence="2">
    <location>
        <begin position="333"/>
        <end position="365"/>
    </location>
</feature>
<feature type="repeat" description="ANK" evidence="2">
    <location>
        <begin position="463"/>
        <end position="495"/>
    </location>
</feature>
<dbReference type="GO" id="GO:0045022">
    <property type="term" value="P:early endosome to late endosome transport"/>
    <property type="evidence" value="ECO:0007669"/>
    <property type="project" value="TreeGrafter"/>
</dbReference>
<accession>A0AAD5SCG5</accession>
<dbReference type="CDD" id="cd06093">
    <property type="entry name" value="PX_domain"/>
    <property type="match status" value="1"/>
</dbReference>
<dbReference type="InterPro" id="IPR036770">
    <property type="entry name" value="Ankyrin_rpt-contain_sf"/>
</dbReference>
<dbReference type="InterPro" id="IPR037191">
    <property type="entry name" value="VPS9_dom_sf"/>
</dbReference>
<dbReference type="Pfam" id="PF02204">
    <property type="entry name" value="VPS9"/>
    <property type="match status" value="1"/>
</dbReference>
<keyword evidence="2" id="KW-0040">ANK repeat</keyword>
<dbReference type="SMART" id="SM00167">
    <property type="entry name" value="VPS9"/>
    <property type="match status" value="1"/>
</dbReference>
<dbReference type="GO" id="GO:0035091">
    <property type="term" value="F:phosphatidylinositol binding"/>
    <property type="evidence" value="ECO:0007669"/>
    <property type="project" value="InterPro"/>
</dbReference>
<evidence type="ECO:0000313" key="7">
    <source>
        <dbReference type="Proteomes" id="UP001212841"/>
    </source>
</evidence>
<dbReference type="Gene3D" id="3.30.1520.10">
    <property type="entry name" value="Phox-like domain"/>
    <property type="match status" value="1"/>
</dbReference>
<dbReference type="GO" id="GO:0005886">
    <property type="term" value="C:plasma membrane"/>
    <property type="evidence" value="ECO:0007669"/>
    <property type="project" value="TreeGrafter"/>
</dbReference>
<dbReference type="PANTHER" id="PTHR24170:SF1">
    <property type="entry name" value="DOMAIN PROTEIN, PUTATIVE (AFU_ORTHOLOGUE AFUA_1G09870)-RELATED"/>
    <property type="match status" value="1"/>
</dbReference>
<comment type="caution">
    <text evidence="6">The sequence shown here is derived from an EMBL/GenBank/DDBJ whole genome shotgun (WGS) entry which is preliminary data.</text>
</comment>
<evidence type="ECO:0000256" key="4">
    <source>
        <dbReference type="SAM" id="MobiDB-lite"/>
    </source>
</evidence>
<dbReference type="EMBL" id="JADGJD010001264">
    <property type="protein sequence ID" value="KAJ3044862.1"/>
    <property type="molecule type" value="Genomic_DNA"/>
</dbReference>
<dbReference type="GO" id="GO:0005770">
    <property type="term" value="C:late endosome"/>
    <property type="evidence" value="ECO:0007669"/>
    <property type="project" value="TreeGrafter"/>
</dbReference>
<evidence type="ECO:0000313" key="6">
    <source>
        <dbReference type="EMBL" id="KAJ3044862.1"/>
    </source>
</evidence>
<dbReference type="SUPFAM" id="SSF64268">
    <property type="entry name" value="PX domain"/>
    <property type="match status" value="1"/>
</dbReference>
<evidence type="ECO:0000259" key="5">
    <source>
        <dbReference type="PROSITE" id="PS51205"/>
    </source>
</evidence>
<dbReference type="InterPro" id="IPR051248">
    <property type="entry name" value="UPF0507/Ank_repeat_27"/>
</dbReference>
<dbReference type="GO" id="GO:0005085">
    <property type="term" value="F:guanyl-nucleotide exchange factor activity"/>
    <property type="evidence" value="ECO:0007669"/>
    <property type="project" value="TreeGrafter"/>
</dbReference>
<dbReference type="GO" id="GO:0030133">
    <property type="term" value="C:transport vesicle"/>
    <property type="evidence" value="ECO:0007669"/>
    <property type="project" value="TreeGrafter"/>
</dbReference>
<name>A0AAD5SCG5_9FUNG</name>
<dbReference type="Pfam" id="PF00787">
    <property type="entry name" value="PX"/>
    <property type="match status" value="1"/>
</dbReference>
<dbReference type="Pfam" id="PF12796">
    <property type="entry name" value="Ank_2"/>
    <property type="match status" value="2"/>
</dbReference>
<feature type="coiled-coil region" evidence="3">
    <location>
        <begin position="782"/>
        <end position="811"/>
    </location>
</feature>
<dbReference type="Proteomes" id="UP001212841">
    <property type="component" value="Unassembled WGS sequence"/>
</dbReference>
<dbReference type="GO" id="GO:0000149">
    <property type="term" value="F:SNARE binding"/>
    <property type="evidence" value="ECO:0007669"/>
    <property type="project" value="TreeGrafter"/>
</dbReference>
<dbReference type="SUPFAM" id="SSF109993">
    <property type="entry name" value="VPS9 domain"/>
    <property type="match status" value="1"/>
</dbReference>
<protein>
    <recommendedName>
        <fullName evidence="5">VPS9 domain-containing protein</fullName>
    </recommendedName>
</protein>
<feature type="region of interest" description="Disordered" evidence="4">
    <location>
        <begin position="244"/>
        <end position="264"/>
    </location>
</feature>
<keyword evidence="3" id="KW-0175">Coiled coil</keyword>
<dbReference type="InterPro" id="IPR002110">
    <property type="entry name" value="Ankyrin_rpt"/>
</dbReference>
<dbReference type="Gene3D" id="1.20.1050.80">
    <property type="entry name" value="VPS9 domain"/>
    <property type="match status" value="1"/>
</dbReference>
<reference evidence="6" key="1">
    <citation type="submission" date="2020-05" db="EMBL/GenBank/DDBJ databases">
        <title>Phylogenomic resolution of chytrid fungi.</title>
        <authorList>
            <person name="Stajich J.E."/>
            <person name="Amses K."/>
            <person name="Simmons R."/>
            <person name="Seto K."/>
            <person name="Myers J."/>
            <person name="Bonds A."/>
            <person name="Quandt C.A."/>
            <person name="Barry K."/>
            <person name="Liu P."/>
            <person name="Grigoriev I."/>
            <person name="Longcore J.E."/>
            <person name="James T.Y."/>
        </authorList>
    </citation>
    <scope>NUCLEOTIDE SEQUENCE</scope>
    <source>
        <strain evidence="6">JEL0318</strain>
    </source>
</reference>
<dbReference type="SUPFAM" id="SSF48403">
    <property type="entry name" value="Ankyrin repeat"/>
    <property type="match status" value="1"/>
</dbReference>
<feature type="domain" description="VPS9" evidence="5">
    <location>
        <begin position="70"/>
        <end position="217"/>
    </location>
</feature>
<keyword evidence="7" id="KW-1185">Reference proteome</keyword>
<evidence type="ECO:0000256" key="1">
    <source>
        <dbReference type="ARBA" id="ARBA00007428"/>
    </source>
</evidence>
<dbReference type="AlphaFoldDB" id="A0AAD5SCG5"/>